<dbReference type="InterPro" id="IPR036390">
    <property type="entry name" value="WH_DNA-bd_sf"/>
</dbReference>
<accession>A0ABU0F7H3</accession>
<dbReference type="InterPro" id="IPR036388">
    <property type="entry name" value="WH-like_DNA-bd_sf"/>
</dbReference>
<dbReference type="PANTHER" id="PTHR30537:SF81">
    <property type="entry name" value="TRANSCRIPTIONAL REGULATOR-RELATED"/>
    <property type="match status" value="1"/>
</dbReference>
<evidence type="ECO:0000259" key="5">
    <source>
        <dbReference type="PROSITE" id="PS50931"/>
    </source>
</evidence>
<evidence type="ECO:0000256" key="3">
    <source>
        <dbReference type="ARBA" id="ARBA00023125"/>
    </source>
</evidence>
<dbReference type="PROSITE" id="PS50931">
    <property type="entry name" value="HTH_LYSR"/>
    <property type="match status" value="1"/>
</dbReference>
<sequence>MLKLESLAAFVSVAESGSISEAAQRMALSKSVVSERLSDLERSLGTRLLDRTTRGLALTEDGRSFQARARRIMQEVAEAGAEIAERRGELAGPLRISAPTSFGILHLGPALYGFLAKHPRIELTLDLDDRFVSMAAGGYDAVVRHGPAVDGHVIVKPLASSRRFLVASPNYLETFGTPETIQDLKRHKGIIYSNRGSGDWRFRLSRRLVTIRPDIVLHVNNGLLMRDAAAAGLGLALLPAYFIQAERAAGRLAIVDVDAEPEGATIYIACPEDRRGSAKLRALTAWLRDVFGDPPYWETADG</sequence>
<dbReference type="RefSeq" id="WP_307421815.1">
    <property type="nucleotide sequence ID" value="NZ_JAUSVK010000001.1"/>
</dbReference>
<feature type="domain" description="HTH lysR-type" evidence="5">
    <location>
        <begin position="2"/>
        <end position="59"/>
    </location>
</feature>
<dbReference type="Gene3D" id="3.40.190.290">
    <property type="match status" value="1"/>
</dbReference>
<comment type="similarity">
    <text evidence="1">Belongs to the LysR transcriptional regulatory family.</text>
</comment>
<keyword evidence="4" id="KW-0804">Transcription</keyword>
<name>A0ABU0F7H3_9HYPH</name>
<organism evidence="6 7">
    <name type="scientific">Labrys monachus</name>
    <dbReference type="NCBI Taxonomy" id="217067"/>
    <lineage>
        <taxon>Bacteria</taxon>
        <taxon>Pseudomonadati</taxon>
        <taxon>Pseudomonadota</taxon>
        <taxon>Alphaproteobacteria</taxon>
        <taxon>Hyphomicrobiales</taxon>
        <taxon>Xanthobacteraceae</taxon>
        <taxon>Labrys</taxon>
    </lineage>
</organism>
<dbReference type="InterPro" id="IPR005119">
    <property type="entry name" value="LysR_subst-bd"/>
</dbReference>
<dbReference type="Pfam" id="PF00126">
    <property type="entry name" value="HTH_1"/>
    <property type="match status" value="1"/>
</dbReference>
<dbReference type="Pfam" id="PF03466">
    <property type="entry name" value="LysR_substrate"/>
    <property type="match status" value="1"/>
</dbReference>
<evidence type="ECO:0000256" key="4">
    <source>
        <dbReference type="ARBA" id="ARBA00023163"/>
    </source>
</evidence>
<comment type="caution">
    <text evidence="6">The sequence shown here is derived from an EMBL/GenBank/DDBJ whole genome shotgun (WGS) entry which is preliminary data.</text>
</comment>
<dbReference type="Gene3D" id="1.10.10.10">
    <property type="entry name" value="Winged helix-like DNA-binding domain superfamily/Winged helix DNA-binding domain"/>
    <property type="match status" value="1"/>
</dbReference>
<evidence type="ECO:0000256" key="1">
    <source>
        <dbReference type="ARBA" id="ARBA00009437"/>
    </source>
</evidence>
<dbReference type="PANTHER" id="PTHR30537">
    <property type="entry name" value="HTH-TYPE TRANSCRIPTIONAL REGULATOR"/>
    <property type="match status" value="1"/>
</dbReference>
<keyword evidence="7" id="KW-1185">Reference proteome</keyword>
<dbReference type="SUPFAM" id="SSF46785">
    <property type="entry name" value="Winged helix' DNA-binding domain"/>
    <property type="match status" value="1"/>
</dbReference>
<gene>
    <name evidence="6" type="ORF">J3R73_000356</name>
</gene>
<evidence type="ECO:0000256" key="2">
    <source>
        <dbReference type="ARBA" id="ARBA00023015"/>
    </source>
</evidence>
<protein>
    <submittedName>
        <fullName evidence="6">DNA-binding transcriptional LysR family regulator</fullName>
    </submittedName>
</protein>
<dbReference type="EMBL" id="JAUSVK010000001">
    <property type="protein sequence ID" value="MDQ0390564.1"/>
    <property type="molecule type" value="Genomic_DNA"/>
</dbReference>
<proteinExistence type="inferred from homology"/>
<keyword evidence="3 6" id="KW-0238">DNA-binding</keyword>
<evidence type="ECO:0000313" key="6">
    <source>
        <dbReference type="EMBL" id="MDQ0390564.1"/>
    </source>
</evidence>
<dbReference type="Proteomes" id="UP001237448">
    <property type="component" value="Unassembled WGS sequence"/>
</dbReference>
<dbReference type="CDD" id="cd08422">
    <property type="entry name" value="PBP2_CrgA_like"/>
    <property type="match status" value="1"/>
</dbReference>
<evidence type="ECO:0000313" key="7">
    <source>
        <dbReference type="Proteomes" id="UP001237448"/>
    </source>
</evidence>
<reference evidence="6 7" key="1">
    <citation type="submission" date="2023-07" db="EMBL/GenBank/DDBJ databases">
        <title>Genomic Encyclopedia of Type Strains, Phase IV (KMG-IV): sequencing the most valuable type-strain genomes for metagenomic binning, comparative biology and taxonomic classification.</title>
        <authorList>
            <person name="Goeker M."/>
        </authorList>
    </citation>
    <scope>NUCLEOTIDE SEQUENCE [LARGE SCALE GENOMIC DNA]</scope>
    <source>
        <strain evidence="6 7">DSM 5896</strain>
    </source>
</reference>
<dbReference type="InterPro" id="IPR000847">
    <property type="entry name" value="LysR_HTH_N"/>
</dbReference>
<dbReference type="InterPro" id="IPR058163">
    <property type="entry name" value="LysR-type_TF_proteobact-type"/>
</dbReference>
<dbReference type="GO" id="GO:0003677">
    <property type="term" value="F:DNA binding"/>
    <property type="evidence" value="ECO:0007669"/>
    <property type="project" value="UniProtKB-KW"/>
</dbReference>
<keyword evidence="2" id="KW-0805">Transcription regulation</keyword>
<dbReference type="SUPFAM" id="SSF53850">
    <property type="entry name" value="Periplasmic binding protein-like II"/>
    <property type="match status" value="1"/>
</dbReference>